<organism evidence="2 3">
    <name type="scientific">Pseudoxanthomonas winnipegensis</name>
    <dbReference type="NCBI Taxonomy" id="2480810"/>
    <lineage>
        <taxon>Bacteria</taxon>
        <taxon>Pseudomonadati</taxon>
        <taxon>Pseudomonadota</taxon>
        <taxon>Gammaproteobacteria</taxon>
        <taxon>Lysobacterales</taxon>
        <taxon>Lysobacteraceae</taxon>
        <taxon>Pseudoxanthomonas</taxon>
    </lineage>
</organism>
<protein>
    <submittedName>
        <fullName evidence="2">ATP-binding protein</fullName>
    </submittedName>
</protein>
<dbReference type="InterPro" id="IPR051396">
    <property type="entry name" value="Bact_Antivir_Def_Nuclease"/>
</dbReference>
<keyword evidence="3" id="KW-1185">Reference proteome</keyword>
<dbReference type="Pfam" id="PF13304">
    <property type="entry name" value="AAA_21"/>
    <property type="match status" value="1"/>
</dbReference>
<sequence length="552" mass="61782">MLVTIYPPSRHTLKAIDSQFALQQDNWNDYSFMTLYHLYYNTTGEDATLIGGVKILRRGQTEADSLQVKNSFNALDEDYCSVGTSLDYYQRLNSLPDDVRTNLVGALRDVAVHSELRDSFSSEPGWQKSLFRDNSNWRRFLDDAHALYYNNFSALVDAQEPFSFQPGPGSSEIELNFSADHPSLFFVPHREKGPSGRRGLLPERVIVLVGRNGSGKSTLLSRIAHVAFAAPEERSTPKICRLGQFMPDAIGFMRIITVSYSAFDSFTIPGDREDTLSQTARDIEKGEGRFVFCGLRDIVAEARHDIGQAKDLDPPTPDEMLRIEDRRTSTRLKSIEQLADEFAKLVQRIKGANRQPLFRAALEPLLQDPSFSELDVEGLHEALTEDAREAFLAWSTGHKIALHVVASLVAYAVPRSLVLFDEPEMHLHPPLAAALMHSVRLILEEANAVCIVATHSPVMLQETMARHVRVVQRVGDTLHVRHPRMETFGENIGILTYDTFGLTASNSDFHMTLDRLADGLRSLDEIDPIFSPGLSNQARAYVLARLAAGEDK</sequence>
<dbReference type="InterPro" id="IPR003959">
    <property type="entry name" value="ATPase_AAA_core"/>
</dbReference>
<evidence type="ECO:0000313" key="2">
    <source>
        <dbReference type="EMBL" id="TAA20542.1"/>
    </source>
</evidence>
<keyword evidence="2" id="KW-0067">ATP-binding</keyword>
<proteinExistence type="predicted"/>
<dbReference type="GO" id="GO:0005524">
    <property type="term" value="F:ATP binding"/>
    <property type="evidence" value="ECO:0007669"/>
    <property type="project" value="UniProtKB-KW"/>
</dbReference>
<dbReference type="EMBL" id="SHME01000002">
    <property type="protein sequence ID" value="TAA20542.1"/>
    <property type="molecule type" value="Genomic_DNA"/>
</dbReference>
<evidence type="ECO:0000259" key="1">
    <source>
        <dbReference type="SMART" id="SM00382"/>
    </source>
</evidence>
<dbReference type="SUPFAM" id="SSF52540">
    <property type="entry name" value="P-loop containing nucleoside triphosphate hydrolases"/>
    <property type="match status" value="2"/>
</dbReference>
<keyword evidence="2" id="KW-0547">Nucleotide-binding</keyword>
<dbReference type="InterPro" id="IPR027417">
    <property type="entry name" value="P-loop_NTPase"/>
</dbReference>
<dbReference type="Gene3D" id="3.40.50.300">
    <property type="entry name" value="P-loop containing nucleotide triphosphate hydrolases"/>
    <property type="match status" value="1"/>
</dbReference>
<dbReference type="Proteomes" id="UP000293089">
    <property type="component" value="Unassembled WGS sequence"/>
</dbReference>
<evidence type="ECO:0000313" key="3">
    <source>
        <dbReference type="Proteomes" id="UP000293089"/>
    </source>
</evidence>
<reference evidence="2 3" key="1">
    <citation type="submission" date="2019-02" db="EMBL/GenBank/DDBJ databases">
        <title>WGS of Pseudoxanthomonas species novum from clinical isolates.</title>
        <authorList>
            <person name="Bernier A.-M."/>
            <person name="Bernard K."/>
            <person name="Vachon A."/>
        </authorList>
    </citation>
    <scope>NUCLEOTIDE SEQUENCE [LARGE SCALE GENOMIC DNA]</scope>
    <source>
        <strain evidence="3">NML 170316</strain>
    </source>
</reference>
<dbReference type="InterPro" id="IPR003593">
    <property type="entry name" value="AAA+_ATPase"/>
</dbReference>
<dbReference type="PANTHER" id="PTHR43581">
    <property type="entry name" value="ATP/GTP PHOSPHATASE"/>
    <property type="match status" value="1"/>
</dbReference>
<comment type="caution">
    <text evidence="2">The sequence shown here is derived from an EMBL/GenBank/DDBJ whole genome shotgun (WGS) entry which is preliminary data.</text>
</comment>
<dbReference type="RefSeq" id="WP_130531423.1">
    <property type="nucleotide sequence ID" value="NZ_SHMD01000004.1"/>
</dbReference>
<dbReference type="SMART" id="SM00382">
    <property type="entry name" value="AAA"/>
    <property type="match status" value="1"/>
</dbReference>
<gene>
    <name evidence="2" type="ORF">EA658_06165</name>
</gene>
<feature type="domain" description="AAA+ ATPase" evidence="1">
    <location>
        <begin position="202"/>
        <end position="484"/>
    </location>
</feature>
<accession>A0ABY1WF13</accession>
<dbReference type="PANTHER" id="PTHR43581:SF2">
    <property type="entry name" value="EXCINUCLEASE ATPASE SUBUNIT"/>
    <property type="match status" value="1"/>
</dbReference>
<name>A0ABY1WF13_9GAMM</name>